<evidence type="ECO:0000259" key="3">
    <source>
        <dbReference type="Pfam" id="PF03070"/>
    </source>
</evidence>
<feature type="binding site" evidence="2">
    <location>
        <position position="156"/>
    </location>
    <ligand>
        <name>substrate</name>
    </ligand>
</feature>
<feature type="active site" description="Proton donor" evidence="1">
    <location>
        <position position="226"/>
    </location>
</feature>
<dbReference type="PIRSF" id="PIRSF003170">
    <property type="entry name" value="Pet18p"/>
    <property type="match status" value="1"/>
</dbReference>
<dbReference type="InterPro" id="IPR050967">
    <property type="entry name" value="Thiamine_Salvage_TenA"/>
</dbReference>
<name>A0ABD3N4N0_9STRA</name>
<dbReference type="PANTHER" id="PTHR43198:SF2">
    <property type="entry name" value="SI:CH1073-67J19.1-RELATED"/>
    <property type="match status" value="1"/>
</dbReference>
<comment type="caution">
    <text evidence="4">The sequence shown here is derived from an EMBL/GenBank/DDBJ whole genome shotgun (WGS) entry which is preliminary data.</text>
</comment>
<dbReference type="Gene3D" id="1.20.910.10">
    <property type="entry name" value="Heme oxygenase-like"/>
    <property type="match status" value="1"/>
</dbReference>
<dbReference type="Proteomes" id="UP001530400">
    <property type="component" value="Unassembled WGS sequence"/>
</dbReference>
<dbReference type="Pfam" id="PF03070">
    <property type="entry name" value="TENA_THI-4"/>
    <property type="match status" value="1"/>
</dbReference>
<reference evidence="4 5" key="1">
    <citation type="submission" date="2024-10" db="EMBL/GenBank/DDBJ databases">
        <title>Updated reference genomes for cyclostephanoid diatoms.</title>
        <authorList>
            <person name="Roberts W.R."/>
            <person name="Alverson A.J."/>
        </authorList>
    </citation>
    <scope>NUCLEOTIDE SEQUENCE [LARGE SCALE GENOMIC DNA]</scope>
    <source>
        <strain evidence="4 5">AJA010-31</strain>
    </source>
</reference>
<sequence length="236" mass="27207">MPMHRTNPLYLILVHTNMSFTSFTEELRAAAGDQWERVVNHKFTTELASGKIDRNVLKKYLIQDHRFLDAFVVLLAAIISNARSLDDRIPGCQFLAMITGKENTYFTRCFEKLGCSEEERAKVPDEEVTKRFCNLMREVALQGSLGQMLSVVVVAEWSYQSWGEKLLQTTIRDDFTTFEWVDLHSGPYFAEVVSYLRGLLDKEGEILDFEGKLKCKEAFLRAVQLEEDFFEMAYAS</sequence>
<dbReference type="InterPro" id="IPR026285">
    <property type="entry name" value="TenA_E"/>
</dbReference>
<protein>
    <recommendedName>
        <fullName evidence="3">Thiaminase-2/PQQC domain-containing protein</fullName>
    </recommendedName>
</protein>
<accession>A0ABD3N4N0</accession>
<proteinExistence type="predicted"/>
<dbReference type="EMBL" id="JALLPJ020001297">
    <property type="protein sequence ID" value="KAL3770952.1"/>
    <property type="molecule type" value="Genomic_DNA"/>
</dbReference>
<organism evidence="4 5">
    <name type="scientific">Cyclotella atomus</name>
    <dbReference type="NCBI Taxonomy" id="382360"/>
    <lineage>
        <taxon>Eukaryota</taxon>
        <taxon>Sar</taxon>
        <taxon>Stramenopiles</taxon>
        <taxon>Ochrophyta</taxon>
        <taxon>Bacillariophyta</taxon>
        <taxon>Coscinodiscophyceae</taxon>
        <taxon>Thalassiosirophycidae</taxon>
        <taxon>Stephanodiscales</taxon>
        <taxon>Stephanodiscaceae</taxon>
        <taxon>Cyclotella</taxon>
    </lineage>
</organism>
<evidence type="ECO:0000313" key="5">
    <source>
        <dbReference type="Proteomes" id="UP001530400"/>
    </source>
</evidence>
<feature type="binding site" evidence="2">
    <location>
        <position position="64"/>
    </location>
    <ligand>
        <name>substrate</name>
    </ligand>
</feature>
<dbReference type="AlphaFoldDB" id="A0ABD3N4N0"/>
<dbReference type="InterPro" id="IPR004305">
    <property type="entry name" value="Thiaminase-2/PQQC"/>
</dbReference>
<evidence type="ECO:0000313" key="4">
    <source>
        <dbReference type="EMBL" id="KAL3770952.1"/>
    </source>
</evidence>
<feature type="binding site" evidence="2">
    <location>
        <position position="102"/>
    </location>
    <ligand>
        <name>substrate</name>
    </ligand>
</feature>
<dbReference type="CDD" id="cd19358">
    <property type="entry name" value="TenA_E_Spr0628-like"/>
    <property type="match status" value="1"/>
</dbReference>
<keyword evidence="5" id="KW-1185">Reference proteome</keyword>
<feature type="domain" description="Thiaminase-2/PQQC" evidence="3">
    <location>
        <begin position="33"/>
        <end position="234"/>
    </location>
</feature>
<dbReference type="SUPFAM" id="SSF48613">
    <property type="entry name" value="Heme oxygenase-like"/>
    <property type="match status" value="1"/>
</dbReference>
<dbReference type="GO" id="GO:0006772">
    <property type="term" value="P:thiamine metabolic process"/>
    <property type="evidence" value="ECO:0007669"/>
    <property type="project" value="UniProtKB-ARBA"/>
</dbReference>
<gene>
    <name evidence="4" type="ORF">ACHAWO_002497</name>
</gene>
<evidence type="ECO:0000256" key="2">
    <source>
        <dbReference type="PIRSR" id="PIRSR003170-2"/>
    </source>
</evidence>
<evidence type="ECO:0000256" key="1">
    <source>
        <dbReference type="PIRSR" id="PIRSR003170-1"/>
    </source>
</evidence>
<dbReference type="InterPro" id="IPR016084">
    <property type="entry name" value="Haem_Oase-like_multi-hlx"/>
</dbReference>
<dbReference type="PANTHER" id="PTHR43198">
    <property type="entry name" value="BIFUNCTIONAL TH2 PROTEIN"/>
    <property type="match status" value="1"/>
</dbReference>